<proteinExistence type="predicted"/>
<dbReference type="RefSeq" id="WP_149114849.1">
    <property type="nucleotide sequence ID" value="NZ_CP042425.1"/>
</dbReference>
<evidence type="ECO:0000313" key="3">
    <source>
        <dbReference type="EMBL" id="QEL20570.1"/>
    </source>
</evidence>
<feature type="domain" description="DNA primase/polymerase bifunctional N-terminal" evidence="2">
    <location>
        <begin position="14"/>
        <end position="174"/>
    </location>
</feature>
<name>A0A5C1ANJ7_9BACT</name>
<gene>
    <name evidence="3" type="ORF">PX52LOC_07675</name>
</gene>
<dbReference type="Pfam" id="PF09250">
    <property type="entry name" value="Prim-Pol"/>
    <property type="match status" value="1"/>
</dbReference>
<dbReference type="KEGG" id="lrs:PX52LOC_07675"/>
<sequence length="413" mass="44583">MTAALTTRDYLQAALWYRSWGWACLPVSHAVADKRPTVRWKALQRRKPTDRELGRLFAVRPDRVTGLAVLLGRASGGPPAGCLACRDFDAAAAYFRWASLRPRLAAALPTVRTRRGFHVYCYLPAEVFVDFGPGDGDLRCVATRYAVLPPSAHPSGVRYAWVRGDPARPDFPLLTVEATGFLADRADKARSPGRPRTALTPAAQPARKADKDKDLLCPPRGVSDAAGGSPGPDARWASLPAAEREAVLKTLPRRAGERHRRLFELARRLADVRPGVPAGHWAGVVRAWWRRAEPVVRTKDWAVTWADFRAAWGRVRTPASRSPPAVALAAARGADVPPRDRLRLACRSLAGLTGGTFYLSARGAAAATGLGKTRAAELLAGLVAAGELIVRVPGRRSASARLATRYALGSLGD</sequence>
<dbReference type="Gene3D" id="3.30.720.160">
    <property type="entry name" value="Bifunctional DNA primase/polymerase, N-terminal"/>
    <property type="match status" value="1"/>
</dbReference>
<protein>
    <recommendedName>
        <fullName evidence="2">DNA primase/polymerase bifunctional N-terminal domain-containing protein</fullName>
    </recommendedName>
</protein>
<dbReference type="SUPFAM" id="SSF56747">
    <property type="entry name" value="Prim-pol domain"/>
    <property type="match status" value="1"/>
</dbReference>
<dbReference type="AlphaFoldDB" id="A0A5C1ANJ7"/>
<dbReference type="SMART" id="SM00943">
    <property type="entry name" value="Prim-Pol"/>
    <property type="match status" value="1"/>
</dbReference>
<keyword evidence="4" id="KW-1185">Reference proteome</keyword>
<evidence type="ECO:0000313" key="4">
    <source>
        <dbReference type="Proteomes" id="UP000324974"/>
    </source>
</evidence>
<reference evidence="4" key="1">
    <citation type="submission" date="2019-08" db="EMBL/GenBank/DDBJ databases">
        <title>Limnoglobus roseus gen. nov., sp. nov., a novel freshwater planctomycete with a giant genome from the family Gemmataceae.</title>
        <authorList>
            <person name="Kulichevskaya I.S."/>
            <person name="Naumoff D.G."/>
            <person name="Miroshnikov K."/>
            <person name="Ivanova A."/>
            <person name="Philippov D.A."/>
            <person name="Hakobyan A."/>
            <person name="Rijpstra I.C."/>
            <person name="Sinninghe Damste J.S."/>
            <person name="Liesack W."/>
            <person name="Dedysh S.N."/>
        </authorList>
    </citation>
    <scope>NUCLEOTIDE SEQUENCE [LARGE SCALE GENOMIC DNA]</scope>
    <source>
        <strain evidence="4">PX52</strain>
    </source>
</reference>
<dbReference type="EMBL" id="CP042425">
    <property type="protein sequence ID" value="QEL20570.1"/>
    <property type="molecule type" value="Genomic_DNA"/>
</dbReference>
<evidence type="ECO:0000259" key="2">
    <source>
        <dbReference type="SMART" id="SM00943"/>
    </source>
</evidence>
<evidence type="ECO:0000256" key="1">
    <source>
        <dbReference type="SAM" id="MobiDB-lite"/>
    </source>
</evidence>
<feature type="region of interest" description="Disordered" evidence="1">
    <location>
        <begin position="185"/>
        <end position="234"/>
    </location>
</feature>
<dbReference type="InterPro" id="IPR015330">
    <property type="entry name" value="DNA_primase/pol_bifunc_N"/>
</dbReference>
<organism evidence="3 4">
    <name type="scientific">Limnoglobus roseus</name>
    <dbReference type="NCBI Taxonomy" id="2598579"/>
    <lineage>
        <taxon>Bacteria</taxon>
        <taxon>Pseudomonadati</taxon>
        <taxon>Planctomycetota</taxon>
        <taxon>Planctomycetia</taxon>
        <taxon>Gemmatales</taxon>
        <taxon>Gemmataceae</taxon>
        <taxon>Limnoglobus</taxon>
    </lineage>
</organism>
<accession>A0A5C1ANJ7</accession>
<dbReference type="OrthoDB" id="247920at2"/>
<dbReference type="Proteomes" id="UP000324974">
    <property type="component" value="Chromosome"/>
</dbReference>